<evidence type="ECO:0000256" key="10">
    <source>
        <dbReference type="ARBA" id="ARBA00022989"/>
    </source>
</evidence>
<evidence type="ECO:0000256" key="6">
    <source>
        <dbReference type="ARBA" id="ARBA00022679"/>
    </source>
</evidence>
<feature type="transmembrane region" description="Helical" evidence="21">
    <location>
        <begin position="267"/>
        <end position="287"/>
    </location>
</feature>
<name>A0A0G0UIR1_9BACT</name>
<keyword evidence="11 21" id="KW-0472">Membrane</keyword>
<dbReference type="GO" id="GO:0051301">
    <property type="term" value="P:cell division"/>
    <property type="evidence" value="ECO:0007669"/>
    <property type="project" value="UniProtKB-KW"/>
</dbReference>
<keyword evidence="3" id="KW-1003">Cell membrane</keyword>
<evidence type="ECO:0000256" key="1">
    <source>
        <dbReference type="ARBA" id="ARBA00004651"/>
    </source>
</evidence>
<keyword evidence="13" id="KW-0961">Cell wall biogenesis/degradation</keyword>
<dbReference type="PANTHER" id="PTHR30474">
    <property type="entry name" value="CELL CYCLE PROTEIN"/>
    <property type="match status" value="1"/>
</dbReference>
<gene>
    <name evidence="22" type="ORF">UU38_C0004G0030</name>
</gene>
<evidence type="ECO:0000256" key="2">
    <source>
        <dbReference type="ARBA" id="ARBA00004752"/>
    </source>
</evidence>
<keyword evidence="5" id="KW-0328">Glycosyltransferase</keyword>
<dbReference type="InterPro" id="IPR018365">
    <property type="entry name" value="Cell_cycle_FtsW-rel_CS"/>
</dbReference>
<comment type="caution">
    <text evidence="22">The sequence shown here is derived from an EMBL/GenBank/DDBJ whole genome shotgun (WGS) entry which is preliminary data.</text>
</comment>
<evidence type="ECO:0000256" key="11">
    <source>
        <dbReference type="ARBA" id="ARBA00023136"/>
    </source>
</evidence>
<sequence>MVKGLIITTLILVVFGLVMLSSAGIIDSQKKFGDSYYYPKHQLFYSIIPGLILMFFLSKTRYKIWKKLSFLILFGALILTGLVFLPGYGFGLKGATRWINISGFVFQPSETLKLALIIYLAAWFSGRRERVKNWFFGGAPFFVILGVTGAMLALQPDIGTLIVVTIIALGLYFVAGVEFKKFVSLILVLLVILSVLIWIEPYRFERVKTFLNPSEDTRGSSYQINQALISIGSGGIFGVGYGKSTQKFGFLPEVVGDSIFAVIAEELGYVGSVFTISLFVILSFILLRIAKNADDKFGMMLVTGINIWICAQAFVNIAAISGLAPLTGIPLPFISYGGTAMIALLAGLGIVLNVAKS</sequence>
<organism evidence="22 23">
    <name type="scientific">Candidatus Wolfebacteria bacterium GW2011_GWB1_41_12</name>
    <dbReference type="NCBI Taxonomy" id="1619006"/>
    <lineage>
        <taxon>Bacteria</taxon>
        <taxon>Candidatus Wolfeibacteriota</taxon>
    </lineage>
</organism>
<evidence type="ECO:0000256" key="15">
    <source>
        <dbReference type="ARBA" id="ARBA00033270"/>
    </source>
</evidence>
<evidence type="ECO:0000256" key="5">
    <source>
        <dbReference type="ARBA" id="ARBA00022676"/>
    </source>
</evidence>
<keyword evidence="7 21" id="KW-0812">Transmembrane</keyword>
<evidence type="ECO:0000256" key="8">
    <source>
        <dbReference type="ARBA" id="ARBA00022960"/>
    </source>
</evidence>
<feature type="transmembrane region" description="Helical" evidence="21">
    <location>
        <begin position="134"/>
        <end position="152"/>
    </location>
</feature>
<dbReference type="GO" id="GO:0009252">
    <property type="term" value="P:peptidoglycan biosynthetic process"/>
    <property type="evidence" value="ECO:0007669"/>
    <property type="project" value="UniProtKB-KW"/>
</dbReference>
<evidence type="ECO:0000256" key="4">
    <source>
        <dbReference type="ARBA" id="ARBA00022618"/>
    </source>
</evidence>
<dbReference type="GO" id="GO:0005886">
    <property type="term" value="C:plasma membrane"/>
    <property type="evidence" value="ECO:0007669"/>
    <property type="project" value="UniProtKB-SubCell"/>
</dbReference>
<dbReference type="InterPro" id="IPR001182">
    <property type="entry name" value="FtsW/RodA"/>
</dbReference>
<dbReference type="GO" id="GO:0008360">
    <property type="term" value="P:regulation of cell shape"/>
    <property type="evidence" value="ECO:0007669"/>
    <property type="project" value="UniProtKB-KW"/>
</dbReference>
<feature type="transmembrane region" description="Helical" evidence="21">
    <location>
        <begin position="299"/>
        <end position="321"/>
    </location>
</feature>
<dbReference type="Proteomes" id="UP000033918">
    <property type="component" value="Unassembled WGS sequence"/>
</dbReference>
<feature type="transmembrane region" description="Helical" evidence="21">
    <location>
        <begin position="42"/>
        <end position="58"/>
    </location>
</feature>
<evidence type="ECO:0000256" key="19">
    <source>
        <dbReference type="ARBA" id="ARBA00044770"/>
    </source>
</evidence>
<dbReference type="GO" id="GO:0008955">
    <property type="term" value="F:peptidoglycan glycosyltransferase activity"/>
    <property type="evidence" value="ECO:0007669"/>
    <property type="project" value="UniProtKB-EC"/>
</dbReference>
<feature type="transmembrane region" description="Helical" evidence="21">
    <location>
        <begin position="182"/>
        <end position="199"/>
    </location>
</feature>
<evidence type="ECO:0000256" key="20">
    <source>
        <dbReference type="ARBA" id="ARBA00049902"/>
    </source>
</evidence>
<keyword evidence="12" id="KW-0131">Cell cycle</keyword>
<feature type="transmembrane region" description="Helical" evidence="21">
    <location>
        <begin position="98"/>
        <end position="122"/>
    </location>
</feature>
<dbReference type="NCBIfam" id="TIGR02614">
    <property type="entry name" value="ftsW"/>
    <property type="match status" value="1"/>
</dbReference>
<dbReference type="PROSITE" id="PS00428">
    <property type="entry name" value="FTSW_RODA_SPOVE"/>
    <property type="match status" value="1"/>
</dbReference>
<dbReference type="GO" id="GO:0071555">
    <property type="term" value="P:cell wall organization"/>
    <property type="evidence" value="ECO:0007669"/>
    <property type="project" value="UniProtKB-KW"/>
</dbReference>
<dbReference type="Pfam" id="PF01098">
    <property type="entry name" value="FTSW_RODA_SPOVE"/>
    <property type="match status" value="1"/>
</dbReference>
<evidence type="ECO:0000256" key="21">
    <source>
        <dbReference type="SAM" id="Phobius"/>
    </source>
</evidence>
<evidence type="ECO:0000256" key="7">
    <source>
        <dbReference type="ARBA" id="ARBA00022692"/>
    </source>
</evidence>
<dbReference type="AlphaFoldDB" id="A0A0G0UIR1"/>
<evidence type="ECO:0000256" key="3">
    <source>
        <dbReference type="ARBA" id="ARBA00022475"/>
    </source>
</evidence>
<evidence type="ECO:0000313" key="23">
    <source>
        <dbReference type="Proteomes" id="UP000033918"/>
    </source>
</evidence>
<reference evidence="22 23" key="1">
    <citation type="journal article" date="2015" name="Nature">
        <title>rRNA introns, odd ribosomes, and small enigmatic genomes across a large radiation of phyla.</title>
        <authorList>
            <person name="Brown C.T."/>
            <person name="Hug L.A."/>
            <person name="Thomas B.C."/>
            <person name="Sharon I."/>
            <person name="Castelle C.J."/>
            <person name="Singh A."/>
            <person name="Wilkins M.J."/>
            <person name="Williams K.H."/>
            <person name="Banfield J.F."/>
        </authorList>
    </citation>
    <scope>NUCLEOTIDE SEQUENCE [LARGE SCALE GENOMIC DNA]</scope>
</reference>
<accession>A0A0G0UIR1</accession>
<evidence type="ECO:0000256" key="12">
    <source>
        <dbReference type="ARBA" id="ARBA00023306"/>
    </source>
</evidence>
<protein>
    <recommendedName>
        <fullName evidence="17">Probable peptidoglycan glycosyltransferase FtsW</fullName>
        <ecNumber evidence="19">2.4.99.28</ecNumber>
    </recommendedName>
    <alternativeName>
        <fullName evidence="18">Cell division protein FtsW</fullName>
    </alternativeName>
    <alternativeName>
        <fullName evidence="15">Cell wall polymerase</fullName>
    </alternativeName>
    <alternativeName>
        <fullName evidence="14">Peptidoglycan polymerase</fullName>
    </alternativeName>
</protein>
<keyword evidence="6" id="KW-0808">Transferase</keyword>
<evidence type="ECO:0000256" key="16">
    <source>
        <dbReference type="ARBA" id="ARBA00038053"/>
    </source>
</evidence>
<evidence type="ECO:0000256" key="17">
    <source>
        <dbReference type="ARBA" id="ARBA00041185"/>
    </source>
</evidence>
<feature type="transmembrane region" description="Helical" evidence="21">
    <location>
        <begin position="70"/>
        <end position="92"/>
    </location>
</feature>
<dbReference type="GO" id="GO:0032153">
    <property type="term" value="C:cell division site"/>
    <property type="evidence" value="ECO:0007669"/>
    <property type="project" value="TreeGrafter"/>
</dbReference>
<keyword evidence="4" id="KW-0132">Cell division</keyword>
<comment type="subcellular location">
    <subcellularLocation>
        <location evidence="1">Cell membrane</location>
        <topology evidence="1">Multi-pass membrane protein</topology>
    </subcellularLocation>
</comment>
<keyword evidence="8" id="KW-0133">Cell shape</keyword>
<evidence type="ECO:0000313" key="22">
    <source>
        <dbReference type="EMBL" id="KKR88668.1"/>
    </source>
</evidence>
<comment type="pathway">
    <text evidence="2">Cell wall biogenesis; peptidoglycan biosynthesis.</text>
</comment>
<feature type="transmembrane region" description="Helical" evidence="21">
    <location>
        <begin position="158"/>
        <end position="175"/>
    </location>
</feature>
<dbReference type="EC" id="2.4.99.28" evidence="19"/>
<comment type="catalytic activity">
    <reaction evidence="20">
        <text>[GlcNAc-(1-&gt;4)-Mur2Ac(oyl-L-Ala-gamma-D-Glu-L-Lys-D-Ala-D-Ala)](n)-di-trans,octa-cis-undecaprenyl diphosphate + beta-D-GlcNAc-(1-&gt;4)-Mur2Ac(oyl-L-Ala-gamma-D-Glu-L-Lys-D-Ala-D-Ala)-di-trans,octa-cis-undecaprenyl diphosphate = [GlcNAc-(1-&gt;4)-Mur2Ac(oyl-L-Ala-gamma-D-Glu-L-Lys-D-Ala-D-Ala)](n+1)-di-trans,octa-cis-undecaprenyl diphosphate + di-trans,octa-cis-undecaprenyl diphosphate + H(+)</text>
        <dbReference type="Rhea" id="RHEA:23708"/>
        <dbReference type="Rhea" id="RHEA-COMP:9602"/>
        <dbReference type="Rhea" id="RHEA-COMP:9603"/>
        <dbReference type="ChEBI" id="CHEBI:15378"/>
        <dbReference type="ChEBI" id="CHEBI:58405"/>
        <dbReference type="ChEBI" id="CHEBI:60033"/>
        <dbReference type="ChEBI" id="CHEBI:78435"/>
        <dbReference type="EC" id="2.4.99.28"/>
    </reaction>
</comment>
<keyword evidence="9" id="KW-0573">Peptidoglycan synthesis</keyword>
<evidence type="ECO:0000256" key="13">
    <source>
        <dbReference type="ARBA" id="ARBA00023316"/>
    </source>
</evidence>
<proteinExistence type="inferred from homology"/>
<evidence type="ECO:0000256" key="9">
    <source>
        <dbReference type="ARBA" id="ARBA00022984"/>
    </source>
</evidence>
<dbReference type="EMBL" id="LCAK01000004">
    <property type="protein sequence ID" value="KKR88668.1"/>
    <property type="molecule type" value="Genomic_DNA"/>
</dbReference>
<evidence type="ECO:0000256" key="18">
    <source>
        <dbReference type="ARBA" id="ARBA00041418"/>
    </source>
</evidence>
<evidence type="ECO:0000256" key="14">
    <source>
        <dbReference type="ARBA" id="ARBA00032370"/>
    </source>
</evidence>
<dbReference type="GO" id="GO:0015648">
    <property type="term" value="F:lipid-linked peptidoglycan transporter activity"/>
    <property type="evidence" value="ECO:0007669"/>
    <property type="project" value="TreeGrafter"/>
</dbReference>
<comment type="similarity">
    <text evidence="16">Belongs to the SEDS family. FtsW subfamily.</text>
</comment>
<keyword evidence="10 21" id="KW-1133">Transmembrane helix</keyword>
<dbReference type="InterPro" id="IPR013437">
    <property type="entry name" value="FtsW"/>
</dbReference>
<dbReference type="PANTHER" id="PTHR30474:SF2">
    <property type="entry name" value="PEPTIDOGLYCAN GLYCOSYLTRANSFERASE FTSW-RELATED"/>
    <property type="match status" value="1"/>
</dbReference>
<feature type="transmembrane region" description="Helical" evidence="21">
    <location>
        <begin position="333"/>
        <end position="355"/>
    </location>
</feature>